<feature type="transmembrane region" description="Helical" evidence="1">
    <location>
        <begin position="71"/>
        <end position="90"/>
    </location>
</feature>
<organism evidence="2">
    <name type="scientific">marine sediment metagenome</name>
    <dbReference type="NCBI Taxonomy" id="412755"/>
    <lineage>
        <taxon>unclassified sequences</taxon>
        <taxon>metagenomes</taxon>
        <taxon>ecological metagenomes</taxon>
    </lineage>
</organism>
<reference evidence="2" key="1">
    <citation type="journal article" date="2015" name="Nature">
        <title>Complex archaea that bridge the gap between prokaryotes and eukaryotes.</title>
        <authorList>
            <person name="Spang A."/>
            <person name="Saw J.H."/>
            <person name="Jorgensen S.L."/>
            <person name="Zaremba-Niedzwiedzka K."/>
            <person name="Martijn J."/>
            <person name="Lind A.E."/>
            <person name="van Eijk R."/>
            <person name="Schleper C."/>
            <person name="Guy L."/>
            <person name="Ettema T.J."/>
        </authorList>
    </citation>
    <scope>NUCLEOTIDE SEQUENCE</scope>
</reference>
<dbReference type="EMBL" id="LAZR01047860">
    <property type="protein sequence ID" value="KKK93231.1"/>
    <property type="molecule type" value="Genomic_DNA"/>
</dbReference>
<keyword evidence="1" id="KW-0472">Membrane</keyword>
<evidence type="ECO:0000256" key="1">
    <source>
        <dbReference type="SAM" id="Phobius"/>
    </source>
</evidence>
<evidence type="ECO:0000313" key="2">
    <source>
        <dbReference type="EMBL" id="KKK93231.1"/>
    </source>
</evidence>
<keyword evidence="1" id="KW-0812">Transmembrane</keyword>
<comment type="caution">
    <text evidence="2">The sequence shown here is derived from an EMBL/GenBank/DDBJ whole genome shotgun (WGS) entry which is preliminary data.</text>
</comment>
<dbReference type="AlphaFoldDB" id="A0A0F9C959"/>
<keyword evidence="1" id="KW-1133">Transmembrane helix</keyword>
<gene>
    <name evidence="2" type="ORF">LCGC14_2694940</name>
</gene>
<dbReference type="Gene3D" id="2.30.30.40">
    <property type="entry name" value="SH3 Domains"/>
    <property type="match status" value="1"/>
</dbReference>
<proteinExistence type="predicted"/>
<feature type="non-terminal residue" evidence="2">
    <location>
        <position position="1"/>
    </location>
</feature>
<feature type="transmembrane region" description="Helical" evidence="1">
    <location>
        <begin position="97"/>
        <end position="118"/>
    </location>
</feature>
<accession>A0A0F9C959</accession>
<sequence>IGNTYFRLGDIGRAILFYRRAQLLIPADPNLKHNLRYVRSRRVDLIPSWQDSTVYRTLFFWHYSFPPRIKVLLFIAAFWGICLITGFGLLQPNRRKLWKRISLTAVSGIALMMVVSLVTDEIILRNLEDGIIIAEEVVARKGDGIAYQRSFVDSLHQGTEFRLLEERAGWFYIELTDGRTGWIPDSAAEMVLPASDGR</sequence>
<protein>
    <submittedName>
        <fullName evidence="2">Uncharacterized protein</fullName>
    </submittedName>
</protein>
<name>A0A0F9C959_9ZZZZ</name>